<gene>
    <name evidence="1" type="ORF">ACOLOM_LOCUS10021</name>
</gene>
<evidence type="ECO:0000313" key="1">
    <source>
        <dbReference type="EMBL" id="CAG8695766.1"/>
    </source>
</evidence>
<protein>
    <submittedName>
        <fullName evidence="1">13676_t:CDS:1</fullName>
    </submittedName>
</protein>
<comment type="caution">
    <text evidence="1">The sequence shown here is derived from an EMBL/GenBank/DDBJ whole genome shotgun (WGS) entry which is preliminary data.</text>
</comment>
<reference evidence="1" key="1">
    <citation type="submission" date="2021-06" db="EMBL/GenBank/DDBJ databases">
        <authorList>
            <person name="Kallberg Y."/>
            <person name="Tangrot J."/>
            <person name="Rosling A."/>
        </authorList>
    </citation>
    <scope>NUCLEOTIDE SEQUENCE</scope>
    <source>
        <strain evidence="1">CL356</strain>
    </source>
</reference>
<keyword evidence="2" id="KW-1185">Reference proteome</keyword>
<dbReference type="EMBL" id="CAJVPT010030871">
    <property type="protein sequence ID" value="CAG8695766.1"/>
    <property type="molecule type" value="Genomic_DNA"/>
</dbReference>
<name>A0ACA9PEG4_9GLOM</name>
<dbReference type="Proteomes" id="UP000789525">
    <property type="component" value="Unassembled WGS sequence"/>
</dbReference>
<sequence length="115" mass="12741">MGKELTIRSTLSSWREEKMMAASNAFDEETLNGEAQNQDTNGYESRVSKVGNQQTESENDLQFNTGAPVTETEGEIETGRIGGEHGHSLNDLRKIWPMICKGLAFAEEGGKEYEP</sequence>
<evidence type="ECO:0000313" key="2">
    <source>
        <dbReference type="Proteomes" id="UP000789525"/>
    </source>
</evidence>
<organism evidence="1 2">
    <name type="scientific">Acaulospora colombiana</name>
    <dbReference type="NCBI Taxonomy" id="27376"/>
    <lineage>
        <taxon>Eukaryota</taxon>
        <taxon>Fungi</taxon>
        <taxon>Fungi incertae sedis</taxon>
        <taxon>Mucoromycota</taxon>
        <taxon>Glomeromycotina</taxon>
        <taxon>Glomeromycetes</taxon>
        <taxon>Diversisporales</taxon>
        <taxon>Acaulosporaceae</taxon>
        <taxon>Acaulospora</taxon>
    </lineage>
</organism>
<accession>A0ACA9PEG4</accession>
<proteinExistence type="predicted"/>